<reference evidence="1" key="1">
    <citation type="submission" date="2021-01" db="EMBL/GenBank/DDBJ databases">
        <title>Phytophthora aleatoria, a newly-described species from Pinus radiata is distinct from Phytophthora cactorum isolates based on comparative genomics.</title>
        <authorList>
            <person name="Mcdougal R."/>
            <person name="Panda P."/>
            <person name="Williams N."/>
            <person name="Studholme D.J."/>
        </authorList>
    </citation>
    <scope>NUCLEOTIDE SEQUENCE</scope>
    <source>
        <strain evidence="1">NZFS 4037</strain>
    </source>
</reference>
<evidence type="ECO:0000313" key="1">
    <source>
        <dbReference type="EMBL" id="KAG6959423.1"/>
    </source>
</evidence>
<accession>A0A8J5M1Y5</accession>
<keyword evidence="2" id="KW-1185">Reference proteome</keyword>
<protein>
    <submittedName>
        <fullName evidence="1">Uncharacterized protein</fullName>
    </submittedName>
</protein>
<gene>
    <name evidence="1" type="ORF">JG688_00010080</name>
</gene>
<name>A0A8J5M1Y5_9STRA</name>
<dbReference type="EMBL" id="JAENGY010000613">
    <property type="protein sequence ID" value="KAG6959423.1"/>
    <property type="molecule type" value="Genomic_DNA"/>
</dbReference>
<sequence length="243" mass="27672">MFSNKQLALFYFKPVLDDQDEAIICYYRCTLVPWIPQSSLTLFGWIRWVVMCDFALHFCENVETRRYAKLELISQERLRNGVQSVVRFIMSGAAAEMPAKFGFMLDGCSFDSEHYIAVYGYYNFNEKAQYPLLAMAPLVADPSAHHSAASPVDFLREMLMRDYSKRLDNCLFVVGGNCASNQRMATLMGASDDLDQVKKLMTKLKGLNQSAKLRFKTPLRPVLSQATRWSSTVAMMHPLLSLS</sequence>
<dbReference type="PANTHER" id="PTHR40866:SF1">
    <property type="entry name" value="BED-TYPE DOMAIN-CONTAINING PROTEIN"/>
    <property type="match status" value="1"/>
</dbReference>
<dbReference type="PANTHER" id="PTHR40866">
    <property type="entry name" value="BED-TYPE DOMAIN-CONTAINING PROTEIN"/>
    <property type="match status" value="1"/>
</dbReference>
<organism evidence="1 2">
    <name type="scientific">Phytophthora aleatoria</name>
    <dbReference type="NCBI Taxonomy" id="2496075"/>
    <lineage>
        <taxon>Eukaryota</taxon>
        <taxon>Sar</taxon>
        <taxon>Stramenopiles</taxon>
        <taxon>Oomycota</taxon>
        <taxon>Peronosporomycetes</taxon>
        <taxon>Peronosporales</taxon>
        <taxon>Peronosporaceae</taxon>
        <taxon>Phytophthora</taxon>
    </lineage>
</organism>
<dbReference type="Proteomes" id="UP000709295">
    <property type="component" value="Unassembled WGS sequence"/>
</dbReference>
<comment type="caution">
    <text evidence="1">The sequence shown here is derived from an EMBL/GenBank/DDBJ whole genome shotgun (WGS) entry which is preliminary data.</text>
</comment>
<proteinExistence type="predicted"/>
<evidence type="ECO:0000313" key="2">
    <source>
        <dbReference type="Proteomes" id="UP000709295"/>
    </source>
</evidence>
<dbReference type="AlphaFoldDB" id="A0A8J5M1Y5"/>